<keyword evidence="1" id="KW-0472">Membrane</keyword>
<dbReference type="Proteomes" id="UP000468591">
    <property type="component" value="Unassembled WGS sequence"/>
</dbReference>
<organism evidence="2 3">
    <name type="scientific">Sulfitobacter sediminilitoris</name>
    <dbReference type="NCBI Taxonomy" id="2698830"/>
    <lineage>
        <taxon>Bacteria</taxon>
        <taxon>Pseudomonadati</taxon>
        <taxon>Pseudomonadota</taxon>
        <taxon>Alphaproteobacteria</taxon>
        <taxon>Rhodobacterales</taxon>
        <taxon>Roseobacteraceae</taxon>
        <taxon>Sulfitobacter</taxon>
    </lineage>
</organism>
<name>A0A6P0C776_9RHOB</name>
<evidence type="ECO:0000256" key="1">
    <source>
        <dbReference type="SAM" id="Phobius"/>
    </source>
</evidence>
<keyword evidence="1" id="KW-1133">Transmembrane helix</keyword>
<protein>
    <submittedName>
        <fullName evidence="2">Uncharacterized protein</fullName>
    </submittedName>
</protein>
<dbReference type="RefSeq" id="WP_164352963.1">
    <property type="nucleotide sequence ID" value="NZ_JAABNT010000003.1"/>
</dbReference>
<evidence type="ECO:0000313" key="3">
    <source>
        <dbReference type="Proteomes" id="UP000468591"/>
    </source>
</evidence>
<keyword evidence="1" id="KW-0812">Transmembrane</keyword>
<reference evidence="2 3" key="1">
    <citation type="submission" date="2020-01" db="EMBL/GenBank/DDBJ databases">
        <title>Sulfitobacter sediminilitoris sp. nov., isolated from a tidal flat.</title>
        <authorList>
            <person name="Park S."/>
            <person name="Yoon J.-H."/>
        </authorList>
    </citation>
    <scope>NUCLEOTIDE SEQUENCE [LARGE SCALE GENOMIC DNA]</scope>
    <source>
        <strain evidence="2 3">JBTF-M27</strain>
    </source>
</reference>
<evidence type="ECO:0000313" key="2">
    <source>
        <dbReference type="EMBL" id="NEK22031.1"/>
    </source>
</evidence>
<keyword evidence="3" id="KW-1185">Reference proteome</keyword>
<dbReference type="AlphaFoldDB" id="A0A6P0C776"/>
<feature type="transmembrane region" description="Helical" evidence="1">
    <location>
        <begin position="63"/>
        <end position="82"/>
    </location>
</feature>
<dbReference type="EMBL" id="JAABNT010000003">
    <property type="protein sequence ID" value="NEK22031.1"/>
    <property type="molecule type" value="Genomic_DNA"/>
</dbReference>
<accession>A0A6P0C776</accession>
<sequence>MTTVTTDTVPSRLGEMLAAQRLDAALKAKRLTRTLEFRVVALLLVLLAVWGLAIAAFGYPALILPVLAMVPTMFLILLLITVGK</sequence>
<comment type="caution">
    <text evidence="2">The sequence shown here is derived from an EMBL/GenBank/DDBJ whole genome shotgun (WGS) entry which is preliminary data.</text>
</comment>
<proteinExistence type="predicted"/>
<gene>
    <name evidence="2" type="ORF">GV827_06410</name>
</gene>
<feature type="transmembrane region" description="Helical" evidence="1">
    <location>
        <begin position="37"/>
        <end position="57"/>
    </location>
</feature>